<evidence type="ECO:0008006" key="3">
    <source>
        <dbReference type="Google" id="ProtNLM"/>
    </source>
</evidence>
<dbReference type="EMBL" id="CP039355">
    <property type="protein sequence ID" value="QCE15062.1"/>
    <property type="molecule type" value="Genomic_DNA"/>
</dbReference>
<dbReference type="Gene3D" id="3.80.10.10">
    <property type="entry name" value="Ribonuclease Inhibitor"/>
    <property type="match status" value="1"/>
</dbReference>
<dbReference type="Proteomes" id="UP000501690">
    <property type="component" value="Linkage Group LG11"/>
</dbReference>
<dbReference type="AlphaFoldDB" id="A0A4D6NQ01"/>
<accession>A0A4D6NQ01</accession>
<keyword evidence="2" id="KW-1185">Reference proteome</keyword>
<gene>
    <name evidence="1" type="ORF">DEO72_LG11g2070</name>
</gene>
<organism evidence="1 2">
    <name type="scientific">Vigna unguiculata</name>
    <name type="common">Cowpea</name>
    <dbReference type="NCBI Taxonomy" id="3917"/>
    <lineage>
        <taxon>Eukaryota</taxon>
        <taxon>Viridiplantae</taxon>
        <taxon>Streptophyta</taxon>
        <taxon>Embryophyta</taxon>
        <taxon>Tracheophyta</taxon>
        <taxon>Spermatophyta</taxon>
        <taxon>Magnoliopsida</taxon>
        <taxon>eudicotyledons</taxon>
        <taxon>Gunneridae</taxon>
        <taxon>Pentapetalae</taxon>
        <taxon>rosids</taxon>
        <taxon>fabids</taxon>
        <taxon>Fabales</taxon>
        <taxon>Fabaceae</taxon>
        <taxon>Papilionoideae</taxon>
        <taxon>50 kb inversion clade</taxon>
        <taxon>NPAAA clade</taxon>
        <taxon>indigoferoid/millettioid clade</taxon>
        <taxon>Phaseoleae</taxon>
        <taxon>Vigna</taxon>
    </lineage>
</organism>
<proteinExistence type="predicted"/>
<name>A0A4D6NQ01_VIGUN</name>
<protein>
    <recommendedName>
        <fullName evidence="3">Disease resistance protein RPM1</fullName>
    </recommendedName>
</protein>
<dbReference type="InterPro" id="IPR032675">
    <property type="entry name" value="LRR_dom_sf"/>
</dbReference>
<evidence type="ECO:0000313" key="1">
    <source>
        <dbReference type="EMBL" id="QCE15062.1"/>
    </source>
</evidence>
<dbReference type="SUPFAM" id="SSF52058">
    <property type="entry name" value="L domain-like"/>
    <property type="match status" value="1"/>
</dbReference>
<reference evidence="1 2" key="1">
    <citation type="submission" date="2019-04" db="EMBL/GenBank/DDBJ databases">
        <title>An improved genome assembly and genetic linkage map for asparagus bean, Vigna unguiculata ssp. sesquipedialis.</title>
        <authorList>
            <person name="Xia Q."/>
            <person name="Zhang R."/>
            <person name="Dong Y."/>
        </authorList>
    </citation>
    <scope>NUCLEOTIDE SEQUENCE [LARGE SCALE GENOMIC DNA]</scope>
    <source>
        <tissue evidence="1">Leaf</tissue>
    </source>
</reference>
<sequence length="98" mass="11073">MEGVHEALEHMIAIESLTLIELPYLESLRDCFGNFSLLHDLTIHNCSKLRCLPPCLSHSVEYLTISSSTNPWLEKDVSKKKGGEWPKIAHIPCLDLSK</sequence>
<evidence type="ECO:0000313" key="2">
    <source>
        <dbReference type="Proteomes" id="UP000501690"/>
    </source>
</evidence>